<name>A0A7S3JSY1_9STRA</name>
<accession>A0A7S3JSY1</accession>
<gene>
    <name evidence="3" type="ORF">ALAG00032_LOCUS3054</name>
</gene>
<protein>
    <recommendedName>
        <fullName evidence="2">subtilisin</fullName>
        <ecNumber evidence="2">3.4.21.62</ecNumber>
    </recommendedName>
</protein>
<dbReference type="SUPFAM" id="SSF52743">
    <property type="entry name" value="Subtilisin-like"/>
    <property type="match status" value="1"/>
</dbReference>
<dbReference type="EMBL" id="HBIJ01004313">
    <property type="protein sequence ID" value="CAE0362313.1"/>
    <property type="molecule type" value="Transcribed_RNA"/>
</dbReference>
<organism evidence="3">
    <name type="scientific">Aureoumbra lagunensis</name>
    <dbReference type="NCBI Taxonomy" id="44058"/>
    <lineage>
        <taxon>Eukaryota</taxon>
        <taxon>Sar</taxon>
        <taxon>Stramenopiles</taxon>
        <taxon>Ochrophyta</taxon>
        <taxon>Pelagophyceae</taxon>
        <taxon>Pelagomonadales</taxon>
        <taxon>Aureoumbra</taxon>
    </lineage>
</organism>
<evidence type="ECO:0000256" key="1">
    <source>
        <dbReference type="ARBA" id="ARBA00023529"/>
    </source>
</evidence>
<proteinExistence type="predicted"/>
<dbReference type="InterPro" id="IPR036852">
    <property type="entry name" value="Peptidase_S8/S53_dom_sf"/>
</dbReference>
<dbReference type="GO" id="GO:0004252">
    <property type="term" value="F:serine-type endopeptidase activity"/>
    <property type="evidence" value="ECO:0007669"/>
    <property type="project" value="UniProtKB-EC"/>
</dbReference>
<comment type="catalytic activity">
    <reaction evidence="1">
        <text>Hydrolysis of proteins with broad specificity for peptide bonds, and a preference for a large uncharged residue in P1. Hydrolyzes peptide amides.</text>
        <dbReference type="EC" id="3.4.21.62"/>
    </reaction>
</comment>
<dbReference type="Gene3D" id="3.40.50.200">
    <property type="entry name" value="Peptidase S8/S53 domain"/>
    <property type="match status" value="1"/>
</dbReference>
<evidence type="ECO:0000256" key="2">
    <source>
        <dbReference type="ARBA" id="ARBA00023619"/>
    </source>
</evidence>
<evidence type="ECO:0000313" key="3">
    <source>
        <dbReference type="EMBL" id="CAE0362313.1"/>
    </source>
</evidence>
<dbReference type="AlphaFoldDB" id="A0A7S3JSY1"/>
<reference evidence="3" key="1">
    <citation type="submission" date="2021-01" db="EMBL/GenBank/DDBJ databases">
        <authorList>
            <person name="Corre E."/>
            <person name="Pelletier E."/>
            <person name="Niang G."/>
            <person name="Scheremetjew M."/>
            <person name="Finn R."/>
            <person name="Kale V."/>
            <person name="Holt S."/>
            <person name="Cochrane G."/>
            <person name="Meng A."/>
            <person name="Brown T."/>
            <person name="Cohen L."/>
        </authorList>
    </citation>
    <scope>NUCLEOTIDE SEQUENCE</scope>
    <source>
        <strain evidence="3">CCMP1510</strain>
    </source>
</reference>
<sequence length="420" mass="46972">MVASAPKNASAKKLNIYIQEKRNPFALDRKYIYNYFKKTPKIGEKRRVGIIDNGLPLEDDFVRCSLLSDGSAKLVIEVDARSLGAPRERRTTKIPVEGCPSQRDMGGLIETLPLFSSHLTKSLVFGYYPSPPILGGREQSGLAVASEVGIVSIVFRTRLYVHDTKHRIVSRVDLAQAIDYLGALARSVTWLVRNFIRYNISSVQLSAVDGIGVAPDWYRQRFPNEYQSWTLDLLTLRRFGLWISAASGNQHVTNTSAGYNWPASDPNIISVGCYNNITMEPTRQRGLGLDIMSRTLDVDPFTSYCNTVAVATSILIRDVCENRCGIINLTHCSAEFVLFIMQKTAEIVRDPDAPDIRLYILHPSRLYPFLFHDQSFCTVLDNFAHDKEASLATLPWRSSYFGGKGSVANPSPPIIEPTMN</sequence>
<dbReference type="EC" id="3.4.21.62" evidence="2"/>
<dbReference type="GO" id="GO:0006508">
    <property type="term" value="P:proteolysis"/>
    <property type="evidence" value="ECO:0007669"/>
    <property type="project" value="InterPro"/>
</dbReference>